<gene>
    <name evidence="2" type="ORF">GGD69_000911</name>
</gene>
<dbReference type="RefSeq" id="WP_183796715.1">
    <property type="nucleotide sequence ID" value="NZ_JACIII010000002.1"/>
</dbReference>
<proteinExistence type="predicted"/>
<organism evidence="2 3">
    <name type="scientific">Paraburkholderia fungorum</name>
    <dbReference type="NCBI Taxonomy" id="134537"/>
    <lineage>
        <taxon>Bacteria</taxon>
        <taxon>Pseudomonadati</taxon>
        <taxon>Pseudomonadota</taxon>
        <taxon>Betaproteobacteria</taxon>
        <taxon>Burkholderiales</taxon>
        <taxon>Burkholderiaceae</taxon>
        <taxon>Paraburkholderia</taxon>
    </lineage>
</organism>
<name>A0AAW3USY6_9BURK</name>
<protein>
    <submittedName>
        <fullName evidence="2">Uncharacterized protein</fullName>
    </submittedName>
</protein>
<accession>A0AAW3USY6</accession>
<evidence type="ECO:0000313" key="2">
    <source>
        <dbReference type="EMBL" id="MBB6200065.1"/>
    </source>
</evidence>
<dbReference type="EMBL" id="JACIIK010000002">
    <property type="protein sequence ID" value="MBB6200065.1"/>
    <property type="molecule type" value="Genomic_DNA"/>
</dbReference>
<keyword evidence="1" id="KW-0812">Transmembrane</keyword>
<keyword evidence="1" id="KW-1133">Transmembrane helix</keyword>
<sequence length="120" mass="12871">MGFPVCEAGSGWLHACCISLFAMIFWQIIRCAVSVRNPEEDIAMRVILGLLGVAALGAALGPLGWLVWLAHTHALTTILTYQLVIAVLVALLIGACCLAANCSLNRRSPVPTVAQTMQRR</sequence>
<keyword evidence="1" id="KW-0472">Membrane</keyword>
<evidence type="ECO:0000313" key="3">
    <source>
        <dbReference type="Proteomes" id="UP000518681"/>
    </source>
</evidence>
<dbReference type="AlphaFoldDB" id="A0AAW3USY6"/>
<comment type="caution">
    <text evidence="2">The sequence shown here is derived from an EMBL/GenBank/DDBJ whole genome shotgun (WGS) entry which is preliminary data.</text>
</comment>
<feature type="transmembrane region" description="Helical" evidence="1">
    <location>
        <begin position="80"/>
        <end position="100"/>
    </location>
</feature>
<evidence type="ECO:0000256" key="1">
    <source>
        <dbReference type="SAM" id="Phobius"/>
    </source>
</evidence>
<reference evidence="2 3" key="1">
    <citation type="submission" date="2020-08" db="EMBL/GenBank/DDBJ databases">
        <title>Genomic Encyclopedia of Type Strains, Phase IV (KMG-V): Genome sequencing to study the core and pangenomes of soil and plant-associated prokaryotes.</title>
        <authorList>
            <person name="Whitman W."/>
        </authorList>
    </citation>
    <scope>NUCLEOTIDE SEQUENCE [LARGE SCALE GENOMIC DNA]</scope>
    <source>
        <strain evidence="2 3">SEMIA 4013</strain>
    </source>
</reference>
<dbReference type="Proteomes" id="UP000518681">
    <property type="component" value="Unassembled WGS sequence"/>
</dbReference>
<feature type="transmembrane region" description="Helical" evidence="1">
    <location>
        <begin position="45"/>
        <end position="68"/>
    </location>
</feature>
<feature type="transmembrane region" description="Helical" evidence="1">
    <location>
        <begin position="12"/>
        <end position="33"/>
    </location>
</feature>